<dbReference type="Proteomes" id="UP001221898">
    <property type="component" value="Unassembled WGS sequence"/>
</dbReference>
<evidence type="ECO:0000313" key="3">
    <source>
        <dbReference type="Proteomes" id="UP001221898"/>
    </source>
</evidence>
<comment type="caution">
    <text evidence="2">The sequence shown here is derived from an EMBL/GenBank/DDBJ whole genome shotgun (WGS) entry which is preliminary data.</text>
</comment>
<protein>
    <submittedName>
        <fullName evidence="2">Uncharacterized protein</fullName>
    </submittedName>
</protein>
<sequence>MRSKPMPSSPFSSSPLSRQGLKTVGQGTAGADLLPLGCSCPPDSALFLVGFASSHSLSPHSPGGVSKSKVVGRAALSIEGDMAPSPGPATPVPDGEGNSSGDIPPGKAASSPPVLFSLSRTGTGGGPGLGP</sequence>
<name>A0AAD7WI41_9TELE</name>
<feature type="compositionally biased region" description="Gly residues" evidence="1">
    <location>
        <begin position="122"/>
        <end position="131"/>
    </location>
</feature>
<feature type="region of interest" description="Disordered" evidence="1">
    <location>
        <begin position="1"/>
        <end position="35"/>
    </location>
</feature>
<keyword evidence="3" id="KW-1185">Reference proteome</keyword>
<feature type="compositionally biased region" description="Low complexity" evidence="1">
    <location>
        <begin position="1"/>
        <end position="17"/>
    </location>
</feature>
<gene>
    <name evidence="2" type="ORF">AAFF_G00434710</name>
</gene>
<evidence type="ECO:0000256" key="1">
    <source>
        <dbReference type="SAM" id="MobiDB-lite"/>
    </source>
</evidence>
<feature type="region of interest" description="Disordered" evidence="1">
    <location>
        <begin position="77"/>
        <end position="131"/>
    </location>
</feature>
<evidence type="ECO:0000313" key="2">
    <source>
        <dbReference type="EMBL" id="KAJ8397782.1"/>
    </source>
</evidence>
<reference evidence="2" key="1">
    <citation type="journal article" date="2023" name="Science">
        <title>Genome structures resolve the early diversification of teleost fishes.</title>
        <authorList>
            <person name="Parey E."/>
            <person name="Louis A."/>
            <person name="Montfort J."/>
            <person name="Bouchez O."/>
            <person name="Roques C."/>
            <person name="Iampietro C."/>
            <person name="Lluch J."/>
            <person name="Castinel A."/>
            <person name="Donnadieu C."/>
            <person name="Desvignes T."/>
            <person name="Floi Bucao C."/>
            <person name="Jouanno E."/>
            <person name="Wen M."/>
            <person name="Mejri S."/>
            <person name="Dirks R."/>
            <person name="Jansen H."/>
            <person name="Henkel C."/>
            <person name="Chen W.J."/>
            <person name="Zahm M."/>
            <person name="Cabau C."/>
            <person name="Klopp C."/>
            <person name="Thompson A.W."/>
            <person name="Robinson-Rechavi M."/>
            <person name="Braasch I."/>
            <person name="Lecointre G."/>
            <person name="Bobe J."/>
            <person name="Postlethwait J.H."/>
            <person name="Berthelot C."/>
            <person name="Roest Crollius H."/>
            <person name="Guiguen Y."/>
        </authorList>
    </citation>
    <scope>NUCLEOTIDE SEQUENCE</scope>
    <source>
        <strain evidence="2">NC1722</strain>
    </source>
</reference>
<organism evidence="2 3">
    <name type="scientific">Aldrovandia affinis</name>
    <dbReference type="NCBI Taxonomy" id="143900"/>
    <lineage>
        <taxon>Eukaryota</taxon>
        <taxon>Metazoa</taxon>
        <taxon>Chordata</taxon>
        <taxon>Craniata</taxon>
        <taxon>Vertebrata</taxon>
        <taxon>Euteleostomi</taxon>
        <taxon>Actinopterygii</taxon>
        <taxon>Neopterygii</taxon>
        <taxon>Teleostei</taxon>
        <taxon>Notacanthiformes</taxon>
        <taxon>Halosauridae</taxon>
        <taxon>Aldrovandia</taxon>
    </lineage>
</organism>
<dbReference type="AlphaFoldDB" id="A0AAD7WI41"/>
<proteinExistence type="predicted"/>
<accession>A0AAD7WI41</accession>
<dbReference type="EMBL" id="JAINUG010000095">
    <property type="protein sequence ID" value="KAJ8397782.1"/>
    <property type="molecule type" value="Genomic_DNA"/>
</dbReference>